<dbReference type="GO" id="GO:0022857">
    <property type="term" value="F:transmembrane transporter activity"/>
    <property type="evidence" value="ECO:0007669"/>
    <property type="project" value="InterPro"/>
</dbReference>
<evidence type="ECO:0000256" key="2">
    <source>
        <dbReference type="ARBA" id="ARBA00022448"/>
    </source>
</evidence>
<dbReference type="InterPro" id="IPR001851">
    <property type="entry name" value="ABC_transp_permease"/>
</dbReference>
<accession>A0A7G9GC03</accession>
<comment type="subcellular location">
    <subcellularLocation>
        <location evidence="1">Cell membrane</location>
        <topology evidence="1">Multi-pass membrane protein</topology>
    </subcellularLocation>
</comment>
<keyword evidence="7 8" id="KW-0472">Membrane</keyword>
<evidence type="ECO:0000313" key="10">
    <source>
        <dbReference type="Proteomes" id="UP000515860"/>
    </source>
</evidence>
<feature type="transmembrane region" description="Helical" evidence="8">
    <location>
        <begin position="12"/>
        <end position="32"/>
    </location>
</feature>
<dbReference type="Proteomes" id="UP000515860">
    <property type="component" value="Chromosome"/>
</dbReference>
<dbReference type="AlphaFoldDB" id="A0A7G9GC03"/>
<reference evidence="9 10" key="1">
    <citation type="submission" date="2020-08" db="EMBL/GenBank/DDBJ databases">
        <authorList>
            <person name="Liu C."/>
            <person name="Sun Q."/>
        </authorList>
    </citation>
    <scope>NUCLEOTIDE SEQUENCE [LARGE SCALE GENOMIC DNA]</scope>
    <source>
        <strain evidence="9 10">NSJ-29</strain>
    </source>
</reference>
<dbReference type="Pfam" id="PF02653">
    <property type="entry name" value="BPD_transp_2"/>
    <property type="match status" value="1"/>
</dbReference>
<evidence type="ECO:0000313" key="9">
    <source>
        <dbReference type="EMBL" id="QNM08335.1"/>
    </source>
</evidence>
<name>A0A7G9GC03_9FIRM</name>
<feature type="transmembrane region" description="Helical" evidence="8">
    <location>
        <begin position="117"/>
        <end position="135"/>
    </location>
</feature>
<evidence type="ECO:0000256" key="8">
    <source>
        <dbReference type="SAM" id="Phobius"/>
    </source>
</evidence>
<feature type="transmembrane region" description="Helical" evidence="8">
    <location>
        <begin position="88"/>
        <end position="110"/>
    </location>
</feature>
<feature type="transmembrane region" description="Helical" evidence="8">
    <location>
        <begin position="238"/>
        <end position="262"/>
    </location>
</feature>
<dbReference type="GO" id="GO:0005886">
    <property type="term" value="C:plasma membrane"/>
    <property type="evidence" value="ECO:0007669"/>
    <property type="project" value="UniProtKB-SubCell"/>
</dbReference>
<evidence type="ECO:0000256" key="1">
    <source>
        <dbReference type="ARBA" id="ARBA00004651"/>
    </source>
</evidence>
<feature type="transmembrane region" description="Helical" evidence="8">
    <location>
        <begin position="283"/>
        <end position="302"/>
    </location>
</feature>
<dbReference type="PANTHER" id="PTHR32196">
    <property type="entry name" value="ABC TRANSPORTER PERMEASE PROTEIN YPHD-RELATED-RELATED"/>
    <property type="match status" value="1"/>
</dbReference>
<keyword evidence="5 8" id="KW-0812">Transmembrane</keyword>
<evidence type="ECO:0000256" key="4">
    <source>
        <dbReference type="ARBA" id="ARBA00022519"/>
    </source>
</evidence>
<sequence>MTKAKVFLKEQKTLVILVLFCVFTSIFIPGFLTGSNLINVLVQVSIYGITACGMTFAIISGEFDLSVGSTMALTGLLCVMLEPKIGQAGAILFALGAAALIGLVNGFLIAKCGISSFIVTIGMQYIIKGAALRISDGKPVQSQSSWFQNIGNSSVLGIPVMVLIMVICVLITGYVLRQTRFGRNVYTIGGSREVAHFSGVKVVRDKTMVFVIASLTAAIAGVLNASRLNTGSAAHGDTLALSVITGTVIGGTSLSGGIGSIGKTMSGILLLNVLSNALDIMRVYSYYQTAIRGLLLVAIIAFESYQSYKNNNY</sequence>
<dbReference type="CDD" id="cd06579">
    <property type="entry name" value="TM_PBP1_transp_AraH_like"/>
    <property type="match status" value="1"/>
</dbReference>
<dbReference type="PANTHER" id="PTHR32196:SF21">
    <property type="entry name" value="ABC TRANSPORTER PERMEASE PROTEIN YPHD-RELATED"/>
    <property type="match status" value="1"/>
</dbReference>
<organism evidence="9 10">
    <name type="scientific">Wansuia hejianensis</name>
    <dbReference type="NCBI Taxonomy" id="2763667"/>
    <lineage>
        <taxon>Bacteria</taxon>
        <taxon>Bacillati</taxon>
        <taxon>Bacillota</taxon>
        <taxon>Clostridia</taxon>
        <taxon>Lachnospirales</taxon>
        <taxon>Lachnospiraceae</taxon>
        <taxon>Wansuia</taxon>
    </lineage>
</organism>
<feature type="transmembrane region" description="Helical" evidence="8">
    <location>
        <begin position="207"/>
        <end position="226"/>
    </location>
</feature>
<proteinExistence type="predicted"/>
<keyword evidence="6 8" id="KW-1133">Transmembrane helix</keyword>
<feature type="transmembrane region" description="Helical" evidence="8">
    <location>
        <begin position="155"/>
        <end position="176"/>
    </location>
</feature>
<keyword evidence="3" id="KW-1003">Cell membrane</keyword>
<evidence type="ECO:0000256" key="7">
    <source>
        <dbReference type="ARBA" id="ARBA00023136"/>
    </source>
</evidence>
<evidence type="ECO:0000256" key="5">
    <source>
        <dbReference type="ARBA" id="ARBA00022692"/>
    </source>
</evidence>
<keyword evidence="10" id="KW-1185">Reference proteome</keyword>
<evidence type="ECO:0000256" key="6">
    <source>
        <dbReference type="ARBA" id="ARBA00022989"/>
    </source>
</evidence>
<feature type="transmembrane region" description="Helical" evidence="8">
    <location>
        <begin position="38"/>
        <end position="58"/>
    </location>
</feature>
<evidence type="ECO:0000256" key="3">
    <source>
        <dbReference type="ARBA" id="ARBA00022475"/>
    </source>
</evidence>
<protein>
    <submittedName>
        <fullName evidence="9">ABC transporter permease</fullName>
    </submittedName>
</protein>
<dbReference type="KEGG" id="whj:H9Q79_15865"/>
<gene>
    <name evidence="9" type="ORF">H9Q79_15865</name>
</gene>
<dbReference type="EMBL" id="CP060635">
    <property type="protein sequence ID" value="QNM08335.1"/>
    <property type="molecule type" value="Genomic_DNA"/>
</dbReference>
<keyword evidence="2" id="KW-0813">Transport</keyword>
<keyword evidence="4" id="KW-0997">Cell inner membrane</keyword>
<dbReference type="RefSeq" id="WP_118648351.1">
    <property type="nucleotide sequence ID" value="NZ_CP060635.1"/>
</dbReference>